<proteinExistence type="predicted"/>
<evidence type="ECO:0000313" key="2">
    <source>
        <dbReference type="Proteomes" id="UP001597561"/>
    </source>
</evidence>
<dbReference type="EMBL" id="JBHUPG010000009">
    <property type="protein sequence ID" value="MFD2911398.1"/>
    <property type="molecule type" value="Genomic_DNA"/>
</dbReference>
<protein>
    <recommendedName>
        <fullName evidence="3">Phage protein</fullName>
    </recommendedName>
</protein>
<accession>A0ABW5ZEV5</accession>
<evidence type="ECO:0008006" key="3">
    <source>
        <dbReference type="Google" id="ProtNLM"/>
    </source>
</evidence>
<comment type="caution">
    <text evidence="1">The sequence shown here is derived from an EMBL/GenBank/DDBJ whole genome shotgun (WGS) entry which is preliminary data.</text>
</comment>
<sequence length="71" mass="8244">MKKFEGGKVTNLDTRSEFEKGHDTLMEALPWIMKQFPAQAQALKKKYDLLVEQGFTEAQAMEIVKSRPIWE</sequence>
<keyword evidence="2" id="KW-1185">Reference proteome</keyword>
<organism evidence="1 2">
    <name type="scientific">Jeotgalibacillus terrae</name>
    <dbReference type="NCBI Taxonomy" id="587735"/>
    <lineage>
        <taxon>Bacteria</taxon>
        <taxon>Bacillati</taxon>
        <taxon>Bacillota</taxon>
        <taxon>Bacilli</taxon>
        <taxon>Bacillales</taxon>
        <taxon>Caryophanaceae</taxon>
        <taxon>Jeotgalibacillus</taxon>
    </lineage>
</organism>
<name>A0ABW5ZEV5_9BACL</name>
<reference evidence="2" key="1">
    <citation type="journal article" date="2019" name="Int. J. Syst. Evol. Microbiol.">
        <title>The Global Catalogue of Microorganisms (GCM) 10K type strain sequencing project: providing services to taxonomists for standard genome sequencing and annotation.</title>
        <authorList>
            <consortium name="The Broad Institute Genomics Platform"/>
            <consortium name="The Broad Institute Genome Sequencing Center for Infectious Disease"/>
            <person name="Wu L."/>
            <person name="Ma J."/>
        </authorList>
    </citation>
    <scope>NUCLEOTIDE SEQUENCE [LARGE SCALE GENOMIC DNA]</scope>
    <source>
        <strain evidence="2">KCTC 13528</strain>
    </source>
</reference>
<dbReference type="RefSeq" id="WP_204730088.1">
    <property type="nucleotide sequence ID" value="NZ_JAFBDK010000013.1"/>
</dbReference>
<gene>
    <name evidence="1" type="ORF">ACFS5P_05885</name>
</gene>
<dbReference type="Proteomes" id="UP001597561">
    <property type="component" value="Unassembled WGS sequence"/>
</dbReference>
<evidence type="ECO:0000313" key="1">
    <source>
        <dbReference type="EMBL" id="MFD2911398.1"/>
    </source>
</evidence>